<evidence type="ECO:0000313" key="5">
    <source>
        <dbReference type="EMBL" id="RRD05768.1"/>
    </source>
</evidence>
<name>A0A3P1T906_9ACTN</name>
<dbReference type="GO" id="GO:0005886">
    <property type="term" value="C:plasma membrane"/>
    <property type="evidence" value="ECO:0007669"/>
    <property type="project" value="TreeGrafter"/>
</dbReference>
<dbReference type="Proteomes" id="UP000280819">
    <property type="component" value="Unassembled WGS sequence"/>
</dbReference>
<dbReference type="FunFam" id="3.40.50.300:FF:000032">
    <property type="entry name" value="Export ABC transporter ATP-binding protein"/>
    <property type="match status" value="1"/>
</dbReference>
<dbReference type="SMART" id="SM00382">
    <property type="entry name" value="AAA"/>
    <property type="match status" value="1"/>
</dbReference>
<evidence type="ECO:0000256" key="2">
    <source>
        <dbReference type="ARBA" id="ARBA00022741"/>
    </source>
</evidence>
<dbReference type="GO" id="GO:0005524">
    <property type="term" value="F:ATP binding"/>
    <property type="evidence" value="ECO:0007669"/>
    <property type="project" value="UniProtKB-KW"/>
</dbReference>
<keyword evidence="1" id="KW-0813">Transport</keyword>
<dbReference type="PANTHER" id="PTHR24220">
    <property type="entry name" value="IMPORT ATP-BINDING PROTEIN"/>
    <property type="match status" value="1"/>
</dbReference>
<evidence type="ECO:0000256" key="1">
    <source>
        <dbReference type="ARBA" id="ARBA00022448"/>
    </source>
</evidence>
<protein>
    <submittedName>
        <fullName evidence="5">ABC transporter ATP-binding protein</fullName>
    </submittedName>
</protein>
<dbReference type="OrthoDB" id="3176024at2"/>
<dbReference type="GO" id="GO:0022857">
    <property type="term" value="F:transmembrane transporter activity"/>
    <property type="evidence" value="ECO:0007669"/>
    <property type="project" value="TreeGrafter"/>
</dbReference>
<organism evidence="5 6">
    <name type="scientific">Arachnia propionica</name>
    <dbReference type="NCBI Taxonomy" id="1750"/>
    <lineage>
        <taxon>Bacteria</taxon>
        <taxon>Bacillati</taxon>
        <taxon>Actinomycetota</taxon>
        <taxon>Actinomycetes</taxon>
        <taxon>Propionibacteriales</taxon>
        <taxon>Propionibacteriaceae</taxon>
        <taxon>Arachnia</taxon>
    </lineage>
</organism>
<gene>
    <name evidence="5" type="ORF">EII34_06055</name>
</gene>
<dbReference type="EMBL" id="RQZG01000005">
    <property type="protein sequence ID" value="RRD05768.1"/>
    <property type="molecule type" value="Genomic_DNA"/>
</dbReference>
<dbReference type="CDD" id="cd03255">
    <property type="entry name" value="ABC_MJ0796_LolCDE_FtsE"/>
    <property type="match status" value="1"/>
</dbReference>
<sequence length="231" mass="24861">MTTPVIECHSIIRRYGRGENSFTALKGIDLSVGEGESVAVIGKSGSGKSTLMHIMALLDRPTSGAVSVRGVRTDALGARRLERVRNEEFGFVFQQFFLIAGGSVLDNVTLPLTIAGVRPAERRRRGMEVLEQLDIVDKARSAANKLSGGQKQRLVIARALITAPSVIFADEPTGNLDTSAGRTVWNLLAGLNREHGITLILVTHDPDLAARCGRQVVIHDGRLAQGTGETR</sequence>
<reference evidence="5 6" key="1">
    <citation type="submission" date="2018-11" db="EMBL/GenBank/DDBJ databases">
        <title>Genomes From Bacteria Associated with the Canine Oral Cavity: a Test Case for Automated Genome-Based Taxonomic Assignment.</title>
        <authorList>
            <person name="Coil D.A."/>
            <person name="Jospin G."/>
            <person name="Darling A.E."/>
            <person name="Wallis C."/>
            <person name="Davis I.J."/>
            <person name="Harris S."/>
            <person name="Eisen J.A."/>
            <person name="Holcombe L.J."/>
            <person name="O'Flynn C."/>
        </authorList>
    </citation>
    <scope>NUCLEOTIDE SEQUENCE [LARGE SCALE GENOMIC DNA]</scope>
    <source>
        <strain evidence="5 6">OH887_COT-365</strain>
    </source>
</reference>
<dbReference type="PROSITE" id="PS50893">
    <property type="entry name" value="ABC_TRANSPORTER_2"/>
    <property type="match status" value="1"/>
</dbReference>
<accession>A0A3P1T906</accession>
<dbReference type="PROSITE" id="PS00211">
    <property type="entry name" value="ABC_TRANSPORTER_1"/>
    <property type="match status" value="1"/>
</dbReference>
<proteinExistence type="predicted"/>
<comment type="caution">
    <text evidence="5">The sequence shown here is derived from an EMBL/GenBank/DDBJ whole genome shotgun (WGS) entry which is preliminary data.</text>
</comment>
<dbReference type="InterPro" id="IPR027417">
    <property type="entry name" value="P-loop_NTPase"/>
</dbReference>
<dbReference type="InterPro" id="IPR017911">
    <property type="entry name" value="MacB-like_ATP-bd"/>
</dbReference>
<dbReference type="InterPro" id="IPR017871">
    <property type="entry name" value="ABC_transporter-like_CS"/>
</dbReference>
<dbReference type="Pfam" id="PF00005">
    <property type="entry name" value="ABC_tran"/>
    <property type="match status" value="1"/>
</dbReference>
<dbReference type="RefSeq" id="WP_124843952.1">
    <property type="nucleotide sequence ID" value="NZ_RQZG01000005.1"/>
</dbReference>
<keyword evidence="3 5" id="KW-0067">ATP-binding</keyword>
<evidence type="ECO:0000313" key="6">
    <source>
        <dbReference type="Proteomes" id="UP000280819"/>
    </source>
</evidence>
<dbReference type="InterPro" id="IPR003439">
    <property type="entry name" value="ABC_transporter-like_ATP-bd"/>
</dbReference>
<evidence type="ECO:0000259" key="4">
    <source>
        <dbReference type="PROSITE" id="PS50893"/>
    </source>
</evidence>
<dbReference type="InterPro" id="IPR003593">
    <property type="entry name" value="AAA+_ATPase"/>
</dbReference>
<dbReference type="SUPFAM" id="SSF52540">
    <property type="entry name" value="P-loop containing nucleoside triphosphate hydrolases"/>
    <property type="match status" value="1"/>
</dbReference>
<keyword evidence="2" id="KW-0547">Nucleotide-binding</keyword>
<dbReference type="AlphaFoldDB" id="A0A3P1T906"/>
<dbReference type="Gene3D" id="3.40.50.300">
    <property type="entry name" value="P-loop containing nucleotide triphosphate hydrolases"/>
    <property type="match status" value="1"/>
</dbReference>
<evidence type="ECO:0000256" key="3">
    <source>
        <dbReference type="ARBA" id="ARBA00022840"/>
    </source>
</evidence>
<feature type="domain" description="ABC transporter" evidence="4">
    <location>
        <begin position="6"/>
        <end position="231"/>
    </location>
</feature>
<dbReference type="GO" id="GO:0098796">
    <property type="term" value="C:membrane protein complex"/>
    <property type="evidence" value="ECO:0007669"/>
    <property type="project" value="UniProtKB-ARBA"/>
</dbReference>
<dbReference type="GO" id="GO:0016887">
    <property type="term" value="F:ATP hydrolysis activity"/>
    <property type="evidence" value="ECO:0007669"/>
    <property type="project" value="InterPro"/>
</dbReference>
<dbReference type="InterPro" id="IPR015854">
    <property type="entry name" value="ABC_transpr_LolD-like"/>
</dbReference>